<feature type="chain" id="PRO_5040779992" evidence="6">
    <location>
        <begin position="23"/>
        <end position="632"/>
    </location>
</feature>
<dbReference type="GO" id="GO:0009279">
    <property type="term" value="C:cell outer membrane"/>
    <property type="evidence" value="ECO:0007669"/>
    <property type="project" value="UniProtKB-SubCell"/>
</dbReference>
<dbReference type="Pfam" id="PF07980">
    <property type="entry name" value="SusD_RagB"/>
    <property type="match status" value="1"/>
</dbReference>
<sequence length="632" mass="72452">MKNIKIKIVALLLIFTAGSCDYLDVVPENVATINDAFVDRASAERFLATCYNYLPNFGDPWVNPGIGAGDEVWFNEEIVESSFSSALIARGLQNANDPYLNFWDGSQRGKNLYVGIRDCNIFLEEIHNASDLTELERKRWVAEVKLLKAYYHFWLFKSYGAIPIIRENLPIYTNTEDVKVYRDPVDDVVNYIVELIDEAMPDLPERLISETLEQGRITQPIALAIKARTLVTAASPLYNGNTDYASVVDNRGIALFNQSYDESKWQMAADACKAAIESAHAANHSLVTSYTTKADISDTLERECVIRTIFTERNSPELLWGSTNFTFSQSYQRMCVPLLIQVTSSNPVSQFYAATLRMAELFYSKNGVPIEEDLNYDYQNRYELRTARTDESDFVRSGEQTAILHFDREARFYANIAFDRGTYFLDPTYYTVHTRAGELATKRNQGEFSATGYFVKKLINPNSAINTNTMLAYYEYPFPIIRLGDLYLLYAEALNESKSTPDADVYEYIDLIRERAGLEGVVESWEKYSSNPSKPATKEGMREIIKQERLIELAFEGQRFWDLRRWKDAAKYMNKPIKGWNIGGKGLNFYNVTTVYPQVGDPFSTYDFKDYLWPIRYNEIIKNPNLVQNPGW</sequence>
<keyword evidence="4" id="KW-0472">Membrane</keyword>
<name>A0A9X3F8F7_9BACT</name>
<dbReference type="InterPro" id="IPR011990">
    <property type="entry name" value="TPR-like_helical_dom_sf"/>
</dbReference>
<evidence type="ECO:0000259" key="7">
    <source>
        <dbReference type="Pfam" id="PF07980"/>
    </source>
</evidence>
<dbReference type="InterPro" id="IPR033985">
    <property type="entry name" value="SusD-like_N"/>
</dbReference>
<comment type="similarity">
    <text evidence="2">Belongs to the SusD family.</text>
</comment>
<evidence type="ECO:0000256" key="1">
    <source>
        <dbReference type="ARBA" id="ARBA00004442"/>
    </source>
</evidence>
<feature type="domain" description="SusD-like N-terminal" evidence="8">
    <location>
        <begin position="42"/>
        <end position="228"/>
    </location>
</feature>
<dbReference type="RefSeq" id="WP_343334810.1">
    <property type="nucleotide sequence ID" value="NZ_JAPOHD010000058.1"/>
</dbReference>
<evidence type="ECO:0000256" key="4">
    <source>
        <dbReference type="ARBA" id="ARBA00023136"/>
    </source>
</evidence>
<keyword evidence="5" id="KW-0998">Cell outer membrane</keyword>
<dbReference type="AlphaFoldDB" id="A0A9X3F8F7"/>
<evidence type="ECO:0000256" key="2">
    <source>
        <dbReference type="ARBA" id="ARBA00006275"/>
    </source>
</evidence>
<reference evidence="9" key="1">
    <citation type="submission" date="2022-11" db="EMBL/GenBank/DDBJ databases">
        <title>Marilongibacter aestuarii gen. nov., sp. nov., isolated from tidal flat sediment.</title>
        <authorList>
            <person name="Jiayan W."/>
        </authorList>
    </citation>
    <scope>NUCLEOTIDE SEQUENCE</scope>
    <source>
        <strain evidence="9">Z1-6</strain>
    </source>
</reference>
<dbReference type="PROSITE" id="PS51257">
    <property type="entry name" value="PROKAR_LIPOPROTEIN"/>
    <property type="match status" value="1"/>
</dbReference>
<accession>A0A9X3F8F7</accession>
<dbReference type="Pfam" id="PF14322">
    <property type="entry name" value="SusD-like_3"/>
    <property type="match status" value="1"/>
</dbReference>
<proteinExistence type="inferred from homology"/>
<dbReference type="Gene3D" id="1.25.40.390">
    <property type="match status" value="1"/>
</dbReference>
<keyword evidence="3 6" id="KW-0732">Signal</keyword>
<gene>
    <name evidence="9" type="ORF">OU798_19195</name>
</gene>
<feature type="signal peptide" evidence="6">
    <location>
        <begin position="1"/>
        <end position="22"/>
    </location>
</feature>
<evidence type="ECO:0000256" key="3">
    <source>
        <dbReference type="ARBA" id="ARBA00022729"/>
    </source>
</evidence>
<dbReference type="Proteomes" id="UP001145087">
    <property type="component" value="Unassembled WGS sequence"/>
</dbReference>
<organism evidence="9 10">
    <name type="scientific">Draconibacterium aestuarii</name>
    <dbReference type="NCBI Taxonomy" id="2998507"/>
    <lineage>
        <taxon>Bacteria</taxon>
        <taxon>Pseudomonadati</taxon>
        <taxon>Bacteroidota</taxon>
        <taxon>Bacteroidia</taxon>
        <taxon>Marinilabiliales</taxon>
        <taxon>Prolixibacteraceae</taxon>
        <taxon>Draconibacterium</taxon>
    </lineage>
</organism>
<dbReference type="InterPro" id="IPR012944">
    <property type="entry name" value="SusD_RagB_dom"/>
</dbReference>
<comment type="caution">
    <text evidence="9">The sequence shown here is derived from an EMBL/GenBank/DDBJ whole genome shotgun (WGS) entry which is preliminary data.</text>
</comment>
<protein>
    <submittedName>
        <fullName evidence="9">RagB/SusD family nutrient uptake outer membrane protein</fullName>
    </submittedName>
</protein>
<keyword evidence="10" id="KW-1185">Reference proteome</keyword>
<feature type="domain" description="RagB/SusD" evidence="7">
    <location>
        <begin position="343"/>
        <end position="632"/>
    </location>
</feature>
<evidence type="ECO:0000313" key="9">
    <source>
        <dbReference type="EMBL" id="MCY1722484.1"/>
    </source>
</evidence>
<evidence type="ECO:0000256" key="5">
    <source>
        <dbReference type="ARBA" id="ARBA00023237"/>
    </source>
</evidence>
<dbReference type="EMBL" id="JAPOHD010000058">
    <property type="protein sequence ID" value="MCY1722484.1"/>
    <property type="molecule type" value="Genomic_DNA"/>
</dbReference>
<evidence type="ECO:0000256" key="6">
    <source>
        <dbReference type="SAM" id="SignalP"/>
    </source>
</evidence>
<evidence type="ECO:0000259" key="8">
    <source>
        <dbReference type="Pfam" id="PF14322"/>
    </source>
</evidence>
<comment type="subcellular location">
    <subcellularLocation>
        <location evidence="1">Cell outer membrane</location>
    </subcellularLocation>
</comment>
<evidence type="ECO:0000313" key="10">
    <source>
        <dbReference type="Proteomes" id="UP001145087"/>
    </source>
</evidence>
<dbReference type="SUPFAM" id="SSF48452">
    <property type="entry name" value="TPR-like"/>
    <property type="match status" value="1"/>
</dbReference>